<keyword evidence="2" id="KW-1185">Reference proteome</keyword>
<reference evidence="1" key="1">
    <citation type="submission" date="2019-10" db="EMBL/GenBank/DDBJ databases">
        <authorList>
            <consortium name="DOE Joint Genome Institute"/>
            <person name="Kuo A."/>
            <person name="Miyauchi S."/>
            <person name="Kiss E."/>
            <person name="Drula E."/>
            <person name="Kohler A."/>
            <person name="Sanchez-Garcia M."/>
            <person name="Andreopoulos B."/>
            <person name="Barry K.W."/>
            <person name="Bonito G."/>
            <person name="Buee M."/>
            <person name="Carver A."/>
            <person name="Chen C."/>
            <person name="Cichocki N."/>
            <person name="Clum A."/>
            <person name="Culley D."/>
            <person name="Crous P.W."/>
            <person name="Fauchery L."/>
            <person name="Girlanda M."/>
            <person name="Hayes R."/>
            <person name="Keri Z."/>
            <person name="Labutti K."/>
            <person name="Lipzen A."/>
            <person name="Lombard V."/>
            <person name="Magnuson J."/>
            <person name="Maillard F."/>
            <person name="Morin E."/>
            <person name="Murat C."/>
            <person name="Nolan M."/>
            <person name="Ohm R."/>
            <person name="Pangilinan J."/>
            <person name="Pereira M."/>
            <person name="Perotto S."/>
            <person name="Peter M."/>
            <person name="Riley R."/>
            <person name="Sitrit Y."/>
            <person name="Stielow B."/>
            <person name="Szollosi G."/>
            <person name="Zifcakova L."/>
            <person name="Stursova M."/>
            <person name="Spatafora J.W."/>
            <person name="Tedersoo L."/>
            <person name="Vaario L.-M."/>
            <person name="Yamada A."/>
            <person name="Yan M."/>
            <person name="Wang P."/>
            <person name="Xu J."/>
            <person name="Bruns T."/>
            <person name="Baldrian P."/>
            <person name="Vilgalys R."/>
            <person name="Henrissat B."/>
            <person name="Grigoriev I.V."/>
            <person name="Hibbett D."/>
            <person name="Nagy L.G."/>
            <person name="Martin F.M."/>
        </authorList>
    </citation>
    <scope>NUCLEOTIDE SEQUENCE</scope>
    <source>
        <strain evidence="1">P2</strain>
    </source>
</reference>
<name>A0ACB6Z9I6_THEGA</name>
<dbReference type="Proteomes" id="UP000886501">
    <property type="component" value="Unassembled WGS sequence"/>
</dbReference>
<organism evidence="1 2">
    <name type="scientific">Thelephora ganbajun</name>
    <name type="common">Ganba fungus</name>
    <dbReference type="NCBI Taxonomy" id="370292"/>
    <lineage>
        <taxon>Eukaryota</taxon>
        <taxon>Fungi</taxon>
        <taxon>Dikarya</taxon>
        <taxon>Basidiomycota</taxon>
        <taxon>Agaricomycotina</taxon>
        <taxon>Agaricomycetes</taxon>
        <taxon>Thelephorales</taxon>
        <taxon>Thelephoraceae</taxon>
        <taxon>Thelephora</taxon>
    </lineage>
</organism>
<protein>
    <submittedName>
        <fullName evidence="1">Uncharacterized protein</fullName>
    </submittedName>
</protein>
<reference evidence="1" key="2">
    <citation type="journal article" date="2020" name="Nat. Commun.">
        <title>Large-scale genome sequencing of mycorrhizal fungi provides insights into the early evolution of symbiotic traits.</title>
        <authorList>
            <person name="Miyauchi S."/>
            <person name="Kiss E."/>
            <person name="Kuo A."/>
            <person name="Drula E."/>
            <person name="Kohler A."/>
            <person name="Sanchez-Garcia M."/>
            <person name="Morin E."/>
            <person name="Andreopoulos B."/>
            <person name="Barry K.W."/>
            <person name="Bonito G."/>
            <person name="Buee M."/>
            <person name="Carver A."/>
            <person name="Chen C."/>
            <person name="Cichocki N."/>
            <person name="Clum A."/>
            <person name="Culley D."/>
            <person name="Crous P.W."/>
            <person name="Fauchery L."/>
            <person name="Girlanda M."/>
            <person name="Hayes R.D."/>
            <person name="Keri Z."/>
            <person name="LaButti K."/>
            <person name="Lipzen A."/>
            <person name="Lombard V."/>
            <person name="Magnuson J."/>
            <person name="Maillard F."/>
            <person name="Murat C."/>
            <person name="Nolan M."/>
            <person name="Ohm R.A."/>
            <person name="Pangilinan J."/>
            <person name="Pereira M.F."/>
            <person name="Perotto S."/>
            <person name="Peter M."/>
            <person name="Pfister S."/>
            <person name="Riley R."/>
            <person name="Sitrit Y."/>
            <person name="Stielow J.B."/>
            <person name="Szollosi G."/>
            <person name="Zifcakova L."/>
            <person name="Stursova M."/>
            <person name="Spatafora J.W."/>
            <person name="Tedersoo L."/>
            <person name="Vaario L.M."/>
            <person name="Yamada A."/>
            <person name="Yan M."/>
            <person name="Wang P."/>
            <person name="Xu J."/>
            <person name="Bruns T."/>
            <person name="Baldrian P."/>
            <person name="Vilgalys R."/>
            <person name="Dunand C."/>
            <person name="Henrissat B."/>
            <person name="Grigoriev I.V."/>
            <person name="Hibbett D."/>
            <person name="Nagy L.G."/>
            <person name="Martin F.M."/>
        </authorList>
    </citation>
    <scope>NUCLEOTIDE SEQUENCE</scope>
    <source>
        <strain evidence="1">P2</strain>
    </source>
</reference>
<dbReference type="EMBL" id="MU118065">
    <property type="protein sequence ID" value="KAF9646169.1"/>
    <property type="molecule type" value="Genomic_DNA"/>
</dbReference>
<comment type="caution">
    <text evidence="1">The sequence shown here is derived from an EMBL/GenBank/DDBJ whole genome shotgun (WGS) entry which is preliminary data.</text>
</comment>
<proteinExistence type="predicted"/>
<evidence type="ECO:0000313" key="1">
    <source>
        <dbReference type="EMBL" id="KAF9646169.1"/>
    </source>
</evidence>
<evidence type="ECO:0000313" key="2">
    <source>
        <dbReference type="Proteomes" id="UP000886501"/>
    </source>
</evidence>
<accession>A0ACB6Z9I6</accession>
<sequence length="179" mass="20573">MASIAFRITRYYMLLARHPCFEVRRTSYQGWEFGGLNLWSRGDAGEFTRETLPVRVHGYKPNGTKGVYPFIQMPGFTPTNCENPEYQDMRKDRIMYGERARARMFLPELFGGGAGWHRSRSLFMFSSANPGHTTSENISSTTEPLTQTRMACDHSIRSGRDLLPHSLDLAWAGGWWLKR</sequence>
<gene>
    <name evidence="1" type="ORF">BDM02DRAFT_3130541</name>
</gene>